<evidence type="ECO:0000259" key="2">
    <source>
        <dbReference type="Pfam" id="PF00098"/>
    </source>
</evidence>
<feature type="region of interest" description="Disordered" evidence="1">
    <location>
        <begin position="35"/>
        <end position="100"/>
    </location>
</feature>
<name>A0A1E1K2W9_9HELO</name>
<feature type="domain" description="CCHC-type" evidence="2">
    <location>
        <begin position="262"/>
        <end position="273"/>
    </location>
</feature>
<organism evidence="3 4">
    <name type="scientific">Rhynchosporium agropyri</name>
    <dbReference type="NCBI Taxonomy" id="914238"/>
    <lineage>
        <taxon>Eukaryota</taxon>
        <taxon>Fungi</taxon>
        <taxon>Dikarya</taxon>
        <taxon>Ascomycota</taxon>
        <taxon>Pezizomycotina</taxon>
        <taxon>Leotiomycetes</taxon>
        <taxon>Helotiales</taxon>
        <taxon>Ploettnerulaceae</taxon>
        <taxon>Rhynchosporium</taxon>
    </lineage>
</organism>
<dbReference type="EMBL" id="FJUX01000012">
    <property type="protein sequence ID" value="CZS92448.1"/>
    <property type="molecule type" value="Genomic_DNA"/>
</dbReference>
<gene>
    <name evidence="3" type="ORF">RAG0_02995</name>
</gene>
<dbReference type="Proteomes" id="UP000178912">
    <property type="component" value="Unassembled WGS sequence"/>
</dbReference>
<dbReference type="GO" id="GO:0003676">
    <property type="term" value="F:nucleic acid binding"/>
    <property type="evidence" value="ECO:0007669"/>
    <property type="project" value="InterPro"/>
</dbReference>
<dbReference type="OrthoDB" id="97058at2759"/>
<reference evidence="4" key="1">
    <citation type="submission" date="2016-03" db="EMBL/GenBank/DDBJ databases">
        <authorList>
            <person name="Guldener U."/>
        </authorList>
    </citation>
    <scope>NUCLEOTIDE SEQUENCE [LARGE SCALE GENOMIC DNA]</scope>
    <source>
        <strain evidence="4">04CH-RAC-A.6.1</strain>
    </source>
</reference>
<evidence type="ECO:0000313" key="4">
    <source>
        <dbReference type="Proteomes" id="UP000178912"/>
    </source>
</evidence>
<keyword evidence="4" id="KW-1185">Reference proteome</keyword>
<dbReference type="Pfam" id="PF00098">
    <property type="entry name" value="zf-CCHC"/>
    <property type="match status" value="1"/>
</dbReference>
<sequence>MGYFRFWLFSAWPRRRESKAMCCFNQSPEFRGEAYTAPGRTRFSPGGDDDPRMGFGGVRSGLLGQVDVLGPGEDTKGTPKKKSGKGKDSKEPEVVDPSRSTKKSAEACTIILSTCSQQVLILLAELPTAKGQWEALRQIYASVSAMNLASTLRELSSYKTTLGSDSNVISIASKLTSLQREIGEISIREMPSDMLKTTILFKALRVYNSEFHGPLVSLELGGNMTGEAVVGRCTEIERSLPKSIIEKTKERAMEATEAKAKIKCYNCGKMGHYLGEYFMYRVFLET</sequence>
<protein>
    <recommendedName>
        <fullName evidence="2">CCHC-type domain-containing protein</fullName>
    </recommendedName>
</protein>
<evidence type="ECO:0000256" key="1">
    <source>
        <dbReference type="SAM" id="MobiDB-lite"/>
    </source>
</evidence>
<dbReference type="GO" id="GO:0008270">
    <property type="term" value="F:zinc ion binding"/>
    <property type="evidence" value="ECO:0007669"/>
    <property type="project" value="InterPro"/>
</dbReference>
<proteinExistence type="predicted"/>
<evidence type="ECO:0000313" key="3">
    <source>
        <dbReference type="EMBL" id="CZS92448.1"/>
    </source>
</evidence>
<accession>A0A1E1K2W9</accession>
<dbReference type="InterPro" id="IPR001878">
    <property type="entry name" value="Znf_CCHC"/>
</dbReference>
<dbReference type="AlphaFoldDB" id="A0A1E1K2W9"/>